<feature type="compositionally biased region" description="Low complexity" evidence="1">
    <location>
        <begin position="560"/>
        <end position="571"/>
    </location>
</feature>
<gene>
    <name evidence="3" type="ORF">QBC32DRAFT_352611</name>
</gene>
<evidence type="ECO:0000313" key="4">
    <source>
        <dbReference type="Proteomes" id="UP001303222"/>
    </source>
</evidence>
<feature type="compositionally biased region" description="Basic and acidic residues" evidence="1">
    <location>
        <begin position="166"/>
        <end position="178"/>
    </location>
</feature>
<protein>
    <recommendedName>
        <fullName evidence="2">C2H2-type domain-containing protein</fullName>
    </recommendedName>
</protein>
<dbReference type="InterPro" id="IPR013087">
    <property type="entry name" value="Znf_C2H2_type"/>
</dbReference>
<feature type="region of interest" description="Disordered" evidence="1">
    <location>
        <begin position="165"/>
        <end position="247"/>
    </location>
</feature>
<reference evidence="3" key="2">
    <citation type="submission" date="2023-06" db="EMBL/GenBank/DDBJ databases">
        <authorList>
            <consortium name="Lawrence Berkeley National Laboratory"/>
            <person name="Mondo S.J."/>
            <person name="Hensen N."/>
            <person name="Bonometti L."/>
            <person name="Westerberg I."/>
            <person name="Brannstrom I.O."/>
            <person name="Guillou S."/>
            <person name="Cros-Aarteil S."/>
            <person name="Calhoun S."/>
            <person name="Haridas S."/>
            <person name="Kuo A."/>
            <person name="Pangilinan J."/>
            <person name="Riley R."/>
            <person name="Labutti K."/>
            <person name="Andreopoulos B."/>
            <person name="Lipzen A."/>
            <person name="Chen C."/>
            <person name="Yanf M."/>
            <person name="Daum C."/>
            <person name="Ng V."/>
            <person name="Clum A."/>
            <person name="Steindorff A."/>
            <person name="Ohm R."/>
            <person name="Martin F."/>
            <person name="Silar P."/>
            <person name="Natvig D."/>
            <person name="Lalanne C."/>
            <person name="Gautier V."/>
            <person name="Ament-Velasquez S.L."/>
            <person name="Kruys A."/>
            <person name="Hutchinson M.I."/>
            <person name="Powell A.J."/>
            <person name="Barry K."/>
            <person name="Miller A.N."/>
            <person name="Grigoriev I.V."/>
            <person name="Debuchy R."/>
            <person name="Gladieux P."/>
            <person name="Thoren M.H."/>
            <person name="Johannesson H."/>
        </authorList>
    </citation>
    <scope>NUCLEOTIDE SEQUENCE</scope>
    <source>
        <strain evidence="3">CBS 626.80</strain>
    </source>
</reference>
<feature type="compositionally biased region" description="Basic and acidic residues" evidence="1">
    <location>
        <begin position="286"/>
        <end position="304"/>
    </location>
</feature>
<feature type="domain" description="C2H2-type" evidence="2">
    <location>
        <begin position="100"/>
        <end position="124"/>
    </location>
</feature>
<evidence type="ECO:0000259" key="2">
    <source>
        <dbReference type="PROSITE" id="PS00028"/>
    </source>
</evidence>
<feature type="region of interest" description="Disordered" evidence="1">
    <location>
        <begin position="551"/>
        <end position="574"/>
    </location>
</feature>
<accession>A0AAN6SBY6</accession>
<feature type="compositionally biased region" description="Polar residues" evidence="1">
    <location>
        <begin position="526"/>
        <end position="539"/>
    </location>
</feature>
<organism evidence="3 4">
    <name type="scientific">Pseudoneurospora amorphoporcata</name>
    <dbReference type="NCBI Taxonomy" id="241081"/>
    <lineage>
        <taxon>Eukaryota</taxon>
        <taxon>Fungi</taxon>
        <taxon>Dikarya</taxon>
        <taxon>Ascomycota</taxon>
        <taxon>Pezizomycotina</taxon>
        <taxon>Sordariomycetes</taxon>
        <taxon>Sordariomycetidae</taxon>
        <taxon>Sordariales</taxon>
        <taxon>Sordariaceae</taxon>
        <taxon>Pseudoneurospora</taxon>
    </lineage>
</organism>
<evidence type="ECO:0000313" key="3">
    <source>
        <dbReference type="EMBL" id="KAK3948020.1"/>
    </source>
</evidence>
<dbReference type="PROSITE" id="PS00028">
    <property type="entry name" value="ZINC_FINGER_C2H2_1"/>
    <property type="match status" value="1"/>
</dbReference>
<feature type="region of interest" description="Disordered" evidence="1">
    <location>
        <begin position="1"/>
        <end position="36"/>
    </location>
</feature>
<evidence type="ECO:0000256" key="1">
    <source>
        <dbReference type="SAM" id="MobiDB-lite"/>
    </source>
</evidence>
<dbReference type="EMBL" id="MU859290">
    <property type="protein sequence ID" value="KAK3948020.1"/>
    <property type="molecule type" value="Genomic_DNA"/>
</dbReference>
<feature type="region of interest" description="Disordered" evidence="1">
    <location>
        <begin position="512"/>
        <end position="539"/>
    </location>
</feature>
<proteinExistence type="predicted"/>
<feature type="compositionally biased region" description="Polar residues" evidence="1">
    <location>
        <begin position="24"/>
        <end position="36"/>
    </location>
</feature>
<feature type="region of interest" description="Disordered" evidence="1">
    <location>
        <begin position="261"/>
        <end position="314"/>
    </location>
</feature>
<feature type="compositionally biased region" description="Low complexity" evidence="1">
    <location>
        <begin position="207"/>
        <end position="231"/>
    </location>
</feature>
<dbReference type="Proteomes" id="UP001303222">
    <property type="component" value="Unassembled WGS sequence"/>
</dbReference>
<name>A0AAN6SBY6_9PEZI</name>
<comment type="caution">
    <text evidence="3">The sequence shown here is derived from an EMBL/GenBank/DDBJ whole genome shotgun (WGS) entry which is preliminary data.</text>
</comment>
<dbReference type="AlphaFoldDB" id="A0AAN6SBY6"/>
<keyword evidence="4" id="KW-1185">Reference proteome</keyword>
<feature type="compositionally biased region" description="Basic and acidic residues" evidence="1">
    <location>
        <begin position="1"/>
        <end position="18"/>
    </location>
</feature>
<reference evidence="3" key="1">
    <citation type="journal article" date="2023" name="Mol. Phylogenet. Evol.">
        <title>Genome-scale phylogeny and comparative genomics of the fungal order Sordariales.</title>
        <authorList>
            <person name="Hensen N."/>
            <person name="Bonometti L."/>
            <person name="Westerberg I."/>
            <person name="Brannstrom I.O."/>
            <person name="Guillou S."/>
            <person name="Cros-Aarteil S."/>
            <person name="Calhoun S."/>
            <person name="Haridas S."/>
            <person name="Kuo A."/>
            <person name="Mondo S."/>
            <person name="Pangilinan J."/>
            <person name="Riley R."/>
            <person name="LaButti K."/>
            <person name="Andreopoulos B."/>
            <person name="Lipzen A."/>
            <person name="Chen C."/>
            <person name="Yan M."/>
            <person name="Daum C."/>
            <person name="Ng V."/>
            <person name="Clum A."/>
            <person name="Steindorff A."/>
            <person name="Ohm R.A."/>
            <person name="Martin F."/>
            <person name="Silar P."/>
            <person name="Natvig D.O."/>
            <person name="Lalanne C."/>
            <person name="Gautier V."/>
            <person name="Ament-Velasquez S.L."/>
            <person name="Kruys A."/>
            <person name="Hutchinson M.I."/>
            <person name="Powell A.J."/>
            <person name="Barry K."/>
            <person name="Miller A.N."/>
            <person name="Grigoriev I.V."/>
            <person name="Debuchy R."/>
            <person name="Gladieux P."/>
            <person name="Hiltunen Thoren M."/>
            <person name="Johannesson H."/>
        </authorList>
    </citation>
    <scope>NUCLEOTIDE SEQUENCE</scope>
    <source>
        <strain evidence="3">CBS 626.80</strain>
    </source>
</reference>
<sequence length="681" mass="75357">MPSLNRKREREGGHDSGRSKKKSNTGVSVPASSTASNLASVAAVPEDSDLDILISPYDGHRRYDEWKGIMYGHPKIISGGGCLFPTNYQIDFRQIDPWSCPIAGCRKLFPQPSQLGLHFSQRAHRKLLLYDELYRGLFWPIGERKTPDKDGKYRSIVVTRGYFAPDNKRDRNDVRQPPEDWESYVNPTAVKDIKPPSLPQPAAHINPSSKTPTTASASTSRPSATPTVVSPRVGDTPVVGIMGRPTGSSLHEVIGISSDEEDVKPSLAELQRESHSVTSGLQRVKAQTEEQKSAGNEKDTREDPFQDDPSLFDNPIELVHDRNGSKQAPMDHQPLELVRGAVGQRRKPETSPIWTYMIKYAKSPTPIPADDAVIAELLTELPKRRDLPEDWEGRLAAFDTLSINQLSALILYLGGTTPVGGGFQYCNVMQCNLRKGSSNCPDATHNGGRCRTCGFTFPQCVFLPRYLLASVPIAKRFGMWLCCNSFYRNMPKFPDGVIESYTGKTVARRAENGNWNTMSKERANKATPTNARACPQQQSSASFPNLAIRNRPTTSHQQRPKPASASSKKSSGTFCIPEGTPGQVFCLKGTDTRLIQSCRNQILKCKVLRGSGVKWQLVGGEEFKAFVGRWENEWEIPPDSQCIVKNIDPKKSKELTCVDVNPKKGVVKAGQTWGTMAKKTC</sequence>